<gene>
    <name evidence="1" type="ORF">MUK42_34519</name>
</gene>
<dbReference type="AlphaFoldDB" id="A0A9E7FMM9"/>
<dbReference type="EMBL" id="CP097506">
    <property type="protein sequence ID" value="URD97796.1"/>
    <property type="molecule type" value="Genomic_DNA"/>
</dbReference>
<organism evidence="1 2">
    <name type="scientific">Musa troglodytarum</name>
    <name type="common">fe'i banana</name>
    <dbReference type="NCBI Taxonomy" id="320322"/>
    <lineage>
        <taxon>Eukaryota</taxon>
        <taxon>Viridiplantae</taxon>
        <taxon>Streptophyta</taxon>
        <taxon>Embryophyta</taxon>
        <taxon>Tracheophyta</taxon>
        <taxon>Spermatophyta</taxon>
        <taxon>Magnoliopsida</taxon>
        <taxon>Liliopsida</taxon>
        <taxon>Zingiberales</taxon>
        <taxon>Musaceae</taxon>
        <taxon>Musa</taxon>
    </lineage>
</organism>
<name>A0A9E7FMM9_9LILI</name>
<reference evidence="1" key="1">
    <citation type="submission" date="2022-05" db="EMBL/GenBank/DDBJ databases">
        <title>The Musa troglodytarum L. genome provides insights into the mechanism of non-climacteric behaviour and enrichment of carotenoids.</title>
        <authorList>
            <person name="Wang J."/>
        </authorList>
    </citation>
    <scope>NUCLEOTIDE SEQUENCE</scope>
    <source>
        <tissue evidence="1">Leaf</tissue>
    </source>
</reference>
<protein>
    <submittedName>
        <fullName evidence="1">Uncharacterized protein</fullName>
    </submittedName>
</protein>
<proteinExistence type="predicted"/>
<keyword evidence="2" id="KW-1185">Reference proteome</keyword>
<sequence length="76" mass="8505">MGIVDSRCGEIGAGARCLLDSTLCLQCYNEFHCRILIGVLMLETEKLTAVFFIELNCTLWGIYLSTDKKDPMSRAI</sequence>
<accession>A0A9E7FMM9</accession>
<dbReference type="OrthoDB" id="10542321at2759"/>
<dbReference type="Proteomes" id="UP001055439">
    <property type="component" value="Chromosome 4"/>
</dbReference>
<evidence type="ECO:0000313" key="1">
    <source>
        <dbReference type="EMBL" id="URD97796.1"/>
    </source>
</evidence>
<evidence type="ECO:0000313" key="2">
    <source>
        <dbReference type="Proteomes" id="UP001055439"/>
    </source>
</evidence>